<gene>
    <name evidence="3" type="ORF">LuPra_01849</name>
</gene>
<dbReference type="KEGG" id="abac:LuPra_01849"/>
<feature type="region of interest" description="Disordered" evidence="1">
    <location>
        <begin position="157"/>
        <end position="188"/>
    </location>
</feature>
<dbReference type="PROSITE" id="PS50006">
    <property type="entry name" value="FHA_DOMAIN"/>
    <property type="match status" value="1"/>
</dbReference>
<reference evidence="4" key="2">
    <citation type="submission" date="2016-04" db="EMBL/GenBank/DDBJ databases">
        <title>First Complete Genome Sequence of a Subdivision 6 Acidobacterium.</title>
        <authorList>
            <person name="Huang S."/>
            <person name="Vieira S."/>
            <person name="Bunk B."/>
            <person name="Riedel T."/>
            <person name="Sproeer C."/>
            <person name="Overmann J."/>
        </authorList>
    </citation>
    <scope>NUCLEOTIDE SEQUENCE [LARGE SCALE GENOMIC DNA]</scope>
    <source>
        <strain evidence="4">DSM 100886 HEG_-6_39</strain>
    </source>
</reference>
<proteinExistence type="predicted"/>
<dbReference type="Gene3D" id="3.30.2320.60">
    <property type="entry name" value="FhaA, phosphopeptide-binding domain (DUF3662)"/>
    <property type="match status" value="1"/>
</dbReference>
<dbReference type="Pfam" id="PF00498">
    <property type="entry name" value="FHA"/>
    <property type="match status" value="1"/>
</dbReference>
<dbReference type="InterPro" id="IPR000253">
    <property type="entry name" value="FHA_dom"/>
</dbReference>
<dbReference type="RefSeq" id="WP_110170469.1">
    <property type="nucleotide sequence ID" value="NZ_CP015136.1"/>
</dbReference>
<dbReference type="CDD" id="cd00060">
    <property type="entry name" value="FHA"/>
    <property type="match status" value="1"/>
</dbReference>
<organism evidence="3 4">
    <name type="scientific">Luteitalea pratensis</name>
    <dbReference type="NCBI Taxonomy" id="1855912"/>
    <lineage>
        <taxon>Bacteria</taxon>
        <taxon>Pseudomonadati</taxon>
        <taxon>Acidobacteriota</taxon>
        <taxon>Vicinamibacteria</taxon>
        <taxon>Vicinamibacterales</taxon>
        <taxon>Vicinamibacteraceae</taxon>
        <taxon>Luteitalea</taxon>
    </lineage>
</organism>
<sequence>MTAGKAPSGREIWKAVREELVLNLYALPFSTIAPTVYHVYLHPEDFDAIEGISGTLTEQIRQALTEEVTRLNRDMGGRVKTIMARLLERDRLAPVEIPPGGWEVNLRRDPDGELARGQLGIVSTLAMPAPVEYGGTPTTRIVRSIVGASGRAATVSHVPQQAGSAVPGAAMPSDGGVRETEGRSSPDRARLTYSDDQGAHTFMMRKDTVSIGRGGSAVWVDVQVITTARVSREHVRIRGDASGGFFVQDVSLWGTTVDGAPIPPAVKGPEGVAQPGPEQPLPARARIGLADAITIDFEALGAP</sequence>
<name>A0A143PJA7_LUTPR</name>
<protein>
    <recommendedName>
        <fullName evidence="2">FHA domain-containing protein</fullName>
    </recommendedName>
</protein>
<dbReference type="InterPro" id="IPR042287">
    <property type="entry name" value="FhaA_N_sf"/>
</dbReference>
<evidence type="ECO:0000313" key="4">
    <source>
        <dbReference type="Proteomes" id="UP000076079"/>
    </source>
</evidence>
<dbReference type="EMBL" id="CP015136">
    <property type="protein sequence ID" value="AMY08645.1"/>
    <property type="molecule type" value="Genomic_DNA"/>
</dbReference>
<evidence type="ECO:0000256" key="1">
    <source>
        <dbReference type="SAM" id="MobiDB-lite"/>
    </source>
</evidence>
<evidence type="ECO:0000313" key="3">
    <source>
        <dbReference type="EMBL" id="AMY08645.1"/>
    </source>
</evidence>
<feature type="compositionally biased region" description="Basic and acidic residues" evidence="1">
    <location>
        <begin position="176"/>
        <end position="188"/>
    </location>
</feature>
<dbReference type="Pfam" id="PF12401">
    <property type="entry name" value="FhaA_N"/>
    <property type="match status" value="1"/>
</dbReference>
<dbReference type="AlphaFoldDB" id="A0A143PJA7"/>
<dbReference type="SUPFAM" id="SSF49879">
    <property type="entry name" value="SMAD/FHA domain"/>
    <property type="match status" value="1"/>
</dbReference>
<dbReference type="InterPro" id="IPR022128">
    <property type="entry name" value="FhaA_N"/>
</dbReference>
<dbReference type="STRING" id="1855912.LuPra_01849"/>
<dbReference type="OrthoDB" id="128105at2"/>
<dbReference type="Proteomes" id="UP000076079">
    <property type="component" value="Chromosome"/>
</dbReference>
<keyword evidence="4" id="KW-1185">Reference proteome</keyword>
<feature type="domain" description="FHA" evidence="2">
    <location>
        <begin position="209"/>
        <end position="262"/>
    </location>
</feature>
<reference evidence="3 4" key="1">
    <citation type="journal article" date="2016" name="Genome Announc.">
        <title>First Complete Genome Sequence of a Subdivision 6 Acidobacterium Strain.</title>
        <authorList>
            <person name="Huang S."/>
            <person name="Vieira S."/>
            <person name="Bunk B."/>
            <person name="Riedel T."/>
            <person name="Sproer C."/>
            <person name="Overmann J."/>
        </authorList>
    </citation>
    <scope>NUCLEOTIDE SEQUENCE [LARGE SCALE GENOMIC DNA]</scope>
    <source>
        <strain evidence="4">DSM 100886 HEG_-6_39</strain>
    </source>
</reference>
<dbReference type="InterPro" id="IPR008984">
    <property type="entry name" value="SMAD_FHA_dom_sf"/>
</dbReference>
<accession>A0A143PJA7</accession>
<dbReference type="Gene3D" id="2.60.200.20">
    <property type="match status" value="1"/>
</dbReference>
<evidence type="ECO:0000259" key="2">
    <source>
        <dbReference type="PROSITE" id="PS50006"/>
    </source>
</evidence>